<feature type="transmembrane region" description="Helical" evidence="6">
    <location>
        <begin position="302"/>
        <end position="328"/>
    </location>
</feature>
<dbReference type="EC" id="2.7.13.3" evidence="2"/>
<dbReference type="SMART" id="SM00448">
    <property type="entry name" value="REC"/>
    <property type="match status" value="1"/>
</dbReference>
<dbReference type="Pfam" id="PF07696">
    <property type="entry name" value="7TMR-DISMED2"/>
    <property type="match status" value="1"/>
</dbReference>
<dbReference type="OrthoDB" id="9816309at2"/>
<dbReference type="PANTHER" id="PTHR45339">
    <property type="entry name" value="HYBRID SIGNAL TRANSDUCTION HISTIDINE KINASE J"/>
    <property type="match status" value="1"/>
</dbReference>
<dbReference type="PANTHER" id="PTHR45339:SF1">
    <property type="entry name" value="HYBRID SIGNAL TRANSDUCTION HISTIDINE KINASE J"/>
    <property type="match status" value="1"/>
</dbReference>
<keyword evidence="4" id="KW-0902">Two-component regulatory system</keyword>
<dbReference type="Pfam" id="PF00072">
    <property type="entry name" value="Response_reg"/>
    <property type="match status" value="1"/>
</dbReference>
<feature type="transmembrane region" description="Helical" evidence="6">
    <location>
        <begin position="185"/>
        <end position="206"/>
    </location>
</feature>
<dbReference type="SUPFAM" id="SSF52172">
    <property type="entry name" value="CheY-like"/>
    <property type="match status" value="1"/>
</dbReference>
<dbReference type="Proteomes" id="UP000253235">
    <property type="component" value="Unassembled WGS sequence"/>
</dbReference>
<dbReference type="SMART" id="SM00387">
    <property type="entry name" value="HATPase_c"/>
    <property type="match status" value="1"/>
</dbReference>
<sequence>MKNIQTFLLMLFFTNCYSQYVFEKKAVPEKVSLESFTEIINAEDEVLDIQEVILKFDQQEPKLKASIQKYFGYTNDNFWAKVAIQNKTNQSLNYLLSTATPMTNLVELYIVDEQSKKIKKIVNGASLNYSKRILASNEVLFDLSINPDTNLDLYIHYSTTGGVVAIPMELYSYESFYKNTIQKKFINGIFYGLVIQFSLFLIFLYFAMRGAKIVTLAFFIFLSGLIAFMLDGYFSVNFNHESGVFLNNIFLLILILTGLFLGKFGELSLKIKKNNKKLFYVFQIFYVLNISLFPLQCIFKTHFALFLILSNLFGFILFLLIGFALLTFKNRKDKIIIFFVLGNISLFVGYLIYTLKIYGILDSTTVIESSTKISIALAMILFTIREVVYLFRLRILKNNLSEKALIKAQEIKDLKCYLLCNISHELRTPLNVIMNLNRDILEKNIDTSINKKCENIQNSSENLLNSINDILDFSKIEKKELKLDNLAFNPLQTLTRIRKTQELRVTEKGLKFNFSESEGFPNLVIGDESRFSQIINNLLNNAIKFTSVGFVDFDIKSKVIPNNKVRLTVSITDSGVGIENEKIDRIFDSFSQNSIDNKRAYGGIGLGLYIVKSLIDMQGGIVEVKSVLGKGTNFKISIDFDIVVQSQMEIVAAVPAVYDLGGKSILVVEDNKMNQMIIDVITKKWLNTKVLYVNNGQEALEAFETNHFDIVLMDLQMPIMDGYEATVAIRDGEAGAHNCNIPIIAVTADVMETTKNRVKEIGMNDYLSKPIKKETLYKAIKKLV</sequence>
<evidence type="ECO:0000256" key="1">
    <source>
        <dbReference type="ARBA" id="ARBA00000085"/>
    </source>
</evidence>
<dbReference type="Pfam" id="PF00512">
    <property type="entry name" value="HisKA"/>
    <property type="match status" value="1"/>
</dbReference>
<feature type="modified residue" description="4-aspartylphosphate" evidence="5">
    <location>
        <position position="714"/>
    </location>
</feature>
<accession>A0A482TSW2</accession>
<evidence type="ECO:0000259" key="8">
    <source>
        <dbReference type="PROSITE" id="PS50110"/>
    </source>
</evidence>
<keyword evidence="3 5" id="KW-0597">Phosphoprotein</keyword>
<evidence type="ECO:0000259" key="7">
    <source>
        <dbReference type="PROSITE" id="PS50109"/>
    </source>
</evidence>
<dbReference type="InterPro" id="IPR011623">
    <property type="entry name" value="7TMR_DISM_rcpt_extracell_dom1"/>
</dbReference>
<dbReference type="SUPFAM" id="SSF47384">
    <property type="entry name" value="Homodimeric domain of signal transducing histidine kinase"/>
    <property type="match status" value="1"/>
</dbReference>
<keyword evidence="6" id="KW-0472">Membrane</keyword>
<evidence type="ECO:0000256" key="5">
    <source>
        <dbReference type="PROSITE-ProRule" id="PRU00169"/>
    </source>
</evidence>
<feature type="transmembrane region" description="Helical" evidence="6">
    <location>
        <begin position="213"/>
        <end position="233"/>
    </location>
</feature>
<organism evidence="9 10">
    <name type="scientific">Flavobacterium petrolei</name>
    <dbReference type="NCBI Taxonomy" id="2259594"/>
    <lineage>
        <taxon>Bacteria</taxon>
        <taxon>Pseudomonadati</taxon>
        <taxon>Bacteroidota</taxon>
        <taxon>Flavobacteriia</taxon>
        <taxon>Flavobacteriales</taxon>
        <taxon>Flavobacteriaceae</taxon>
        <taxon>Flavobacterium</taxon>
    </lineage>
</organism>
<dbReference type="Gene3D" id="2.60.40.2380">
    <property type="match status" value="1"/>
</dbReference>
<dbReference type="SMART" id="SM00388">
    <property type="entry name" value="HisKA"/>
    <property type="match status" value="1"/>
</dbReference>
<dbReference type="InterPro" id="IPR005467">
    <property type="entry name" value="His_kinase_dom"/>
</dbReference>
<dbReference type="Gene3D" id="3.40.50.2300">
    <property type="match status" value="1"/>
</dbReference>
<dbReference type="PROSITE" id="PS50110">
    <property type="entry name" value="RESPONSE_REGULATORY"/>
    <property type="match status" value="1"/>
</dbReference>
<dbReference type="InterPro" id="IPR003594">
    <property type="entry name" value="HATPase_dom"/>
</dbReference>
<feature type="domain" description="Response regulatory" evidence="8">
    <location>
        <begin position="664"/>
        <end position="784"/>
    </location>
</feature>
<dbReference type="InterPro" id="IPR003661">
    <property type="entry name" value="HisK_dim/P_dom"/>
</dbReference>
<dbReference type="CDD" id="cd00082">
    <property type="entry name" value="HisKA"/>
    <property type="match status" value="1"/>
</dbReference>
<dbReference type="PROSITE" id="PS50109">
    <property type="entry name" value="HIS_KIN"/>
    <property type="match status" value="1"/>
</dbReference>
<dbReference type="Gene3D" id="1.10.287.130">
    <property type="match status" value="1"/>
</dbReference>
<feature type="domain" description="Histidine kinase" evidence="7">
    <location>
        <begin position="421"/>
        <end position="642"/>
    </location>
</feature>
<dbReference type="Gene3D" id="3.30.565.10">
    <property type="entry name" value="Histidine kinase-like ATPase, C-terminal domain"/>
    <property type="match status" value="1"/>
</dbReference>
<dbReference type="InterPro" id="IPR001789">
    <property type="entry name" value="Sig_transdc_resp-reg_receiver"/>
</dbReference>
<dbReference type="AlphaFoldDB" id="A0A482TSW2"/>
<evidence type="ECO:0000256" key="4">
    <source>
        <dbReference type="ARBA" id="ARBA00023012"/>
    </source>
</evidence>
<name>A0A482TSW2_9FLAO</name>
<protein>
    <recommendedName>
        <fullName evidence="2">histidine kinase</fullName>
        <ecNumber evidence="2">2.7.13.3</ecNumber>
    </recommendedName>
</protein>
<evidence type="ECO:0000313" key="9">
    <source>
        <dbReference type="EMBL" id="RYJ50952.1"/>
    </source>
</evidence>
<dbReference type="SUPFAM" id="SSF55874">
    <property type="entry name" value="ATPase domain of HSP90 chaperone/DNA topoisomerase II/histidine kinase"/>
    <property type="match status" value="1"/>
</dbReference>
<feature type="transmembrane region" description="Helical" evidence="6">
    <location>
        <begin position="277"/>
        <end position="296"/>
    </location>
</feature>
<feature type="transmembrane region" description="Helical" evidence="6">
    <location>
        <begin position="335"/>
        <end position="353"/>
    </location>
</feature>
<dbReference type="Pfam" id="PF07695">
    <property type="entry name" value="7TMR-DISM_7TM"/>
    <property type="match status" value="1"/>
</dbReference>
<evidence type="ECO:0000256" key="6">
    <source>
        <dbReference type="SAM" id="Phobius"/>
    </source>
</evidence>
<dbReference type="EMBL" id="QNVY02000005">
    <property type="protein sequence ID" value="RYJ50952.1"/>
    <property type="molecule type" value="Genomic_DNA"/>
</dbReference>
<reference evidence="9 10" key="1">
    <citation type="submission" date="2019-01" db="EMBL/GenBank/DDBJ databases">
        <title>Flavobacterium sp. nov. isolated from arctic soil.</title>
        <authorList>
            <person name="Kim D.-U."/>
        </authorList>
    </citation>
    <scope>NUCLEOTIDE SEQUENCE [LARGE SCALE GENOMIC DNA]</scope>
    <source>
        <strain evidence="9 10">Kopri-42</strain>
    </source>
</reference>
<dbReference type="Pfam" id="PF02518">
    <property type="entry name" value="HATPase_c"/>
    <property type="match status" value="1"/>
</dbReference>
<proteinExistence type="predicted"/>
<dbReference type="InterPro" id="IPR036097">
    <property type="entry name" value="HisK_dim/P_sf"/>
</dbReference>
<gene>
    <name evidence="9" type="ORF">DR871_013560</name>
</gene>
<evidence type="ECO:0000313" key="10">
    <source>
        <dbReference type="Proteomes" id="UP000253235"/>
    </source>
</evidence>
<dbReference type="PRINTS" id="PR00344">
    <property type="entry name" value="BCTRLSENSOR"/>
</dbReference>
<dbReference type="FunFam" id="3.30.565.10:FF:000010">
    <property type="entry name" value="Sensor histidine kinase RcsC"/>
    <property type="match status" value="1"/>
</dbReference>
<dbReference type="InterPro" id="IPR011622">
    <property type="entry name" value="7TMR_DISM_rcpt_extracell_dom2"/>
</dbReference>
<keyword evidence="9" id="KW-0418">Kinase</keyword>
<dbReference type="InterPro" id="IPR011006">
    <property type="entry name" value="CheY-like_superfamily"/>
</dbReference>
<feature type="transmembrane region" description="Helical" evidence="6">
    <location>
        <begin position="245"/>
        <end position="265"/>
    </location>
</feature>
<comment type="caution">
    <text evidence="9">The sequence shown here is derived from an EMBL/GenBank/DDBJ whole genome shotgun (WGS) entry which is preliminary data.</text>
</comment>
<keyword evidence="9" id="KW-0808">Transferase</keyword>
<keyword evidence="6" id="KW-0812">Transmembrane</keyword>
<dbReference type="InterPro" id="IPR004358">
    <property type="entry name" value="Sig_transdc_His_kin-like_C"/>
</dbReference>
<keyword evidence="6" id="KW-1133">Transmembrane helix</keyword>
<dbReference type="InterPro" id="IPR036890">
    <property type="entry name" value="HATPase_C_sf"/>
</dbReference>
<comment type="catalytic activity">
    <reaction evidence="1">
        <text>ATP + protein L-histidine = ADP + protein N-phospho-L-histidine.</text>
        <dbReference type="EC" id="2.7.13.3"/>
    </reaction>
</comment>
<keyword evidence="10" id="KW-1185">Reference proteome</keyword>
<dbReference type="RefSeq" id="WP_113666741.1">
    <property type="nucleotide sequence ID" value="NZ_QNVY02000005.1"/>
</dbReference>
<evidence type="ECO:0000256" key="2">
    <source>
        <dbReference type="ARBA" id="ARBA00012438"/>
    </source>
</evidence>
<dbReference type="CDD" id="cd17546">
    <property type="entry name" value="REC_hyHK_CKI1_RcsC-like"/>
    <property type="match status" value="1"/>
</dbReference>
<dbReference type="GO" id="GO:0000155">
    <property type="term" value="F:phosphorelay sensor kinase activity"/>
    <property type="evidence" value="ECO:0007669"/>
    <property type="project" value="InterPro"/>
</dbReference>
<evidence type="ECO:0000256" key="3">
    <source>
        <dbReference type="ARBA" id="ARBA00022553"/>
    </source>
</evidence>